<gene>
    <name evidence="1" type="ORF">CO051_02560</name>
</gene>
<sequence length="171" mass="19120">MKKGPIIFILILLLTLVFILGVQYGKKVNVADEALSLLMSITPNPPAQDPIEKHYAFEMYTNDTCGVSFVYPNSLHLKIASSGASLLSANDTSEITVSCSKELDQSTKMKEKSATQSIELREFSVQGEKIQNDKGEYIQFSHKHPNRNLYITVTASKSILPLIEKTFEFMK</sequence>
<name>A0A2M8F0K2_9BACT</name>
<evidence type="ECO:0000313" key="1">
    <source>
        <dbReference type="EMBL" id="PJC32780.1"/>
    </source>
</evidence>
<organism evidence="1 2">
    <name type="scientific">Candidatus Roizmanbacteria bacterium CG_4_9_14_0_2_um_filter_39_13</name>
    <dbReference type="NCBI Taxonomy" id="1974839"/>
    <lineage>
        <taxon>Bacteria</taxon>
        <taxon>Candidatus Roizmaniibacteriota</taxon>
    </lineage>
</organism>
<dbReference type="Proteomes" id="UP000231383">
    <property type="component" value="Unassembled WGS sequence"/>
</dbReference>
<comment type="caution">
    <text evidence="1">The sequence shown here is derived from an EMBL/GenBank/DDBJ whole genome shotgun (WGS) entry which is preliminary data.</text>
</comment>
<dbReference type="EMBL" id="PFSC01000066">
    <property type="protein sequence ID" value="PJC32780.1"/>
    <property type="molecule type" value="Genomic_DNA"/>
</dbReference>
<evidence type="ECO:0000313" key="2">
    <source>
        <dbReference type="Proteomes" id="UP000231383"/>
    </source>
</evidence>
<proteinExistence type="predicted"/>
<protein>
    <submittedName>
        <fullName evidence="1">Uncharacterized protein</fullName>
    </submittedName>
</protein>
<reference evidence="2" key="1">
    <citation type="submission" date="2017-09" db="EMBL/GenBank/DDBJ databases">
        <title>Depth-based differentiation of microbial function through sediment-hosted aquifers and enrichment of novel symbionts in the deep terrestrial subsurface.</title>
        <authorList>
            <person name="Probst A.J."/>
            <person name="Ladd B."/>
            <person name="Jarett J.K."/>
            <person name="Geller-Mcgrath D.E."/>
            <person name="Sieber C.M.K."/>
            <person name="Emerson J.B."/>
            <person name="Anantharaman K."/>
            <person name="Thomas B.C."/>
            <person name="Malmstrom R."/>
            <person name="Stieglmeier M."/>
            <person name="Klingl A."/>
            <person name="Woyke T."/>
            <person name="Ryan C.M."/>
            <person name="Banfield J.F."/>
        </authorList>
    </citation>
    <scope>NUCLEOTIDE SEQUENCE [LARGE SCALE GENOMIC DNA]</scope>
</reference>
<dbReference type="AlphaFoldDB" id="A0A2M8F0K2"/>
<accession>A0A2M8F0K2</accession>